<feature type="region of interest" description="Disordered" evidence="1">
    <location>
        <begin position="170"/>
        <end position="199"/>
    </location>
</feature>
<feature type="compositionally biased region" description="Polar residues" evidence="1">
    <location>
        <begin position="538"/>
        <end position="550"/>
    </location>
</feature>
<name>A0A316U7Y3_9BASI</name>
<gene>
    <name evidence="2" type="ORF">BCV69DRAFT_164987</name>
</gene>
<dbReference type="STRING" id="1684307.A0A316U7Y3"/>
<feature type="region of interest" description="Disordered" evidence="1">
    <location>
        <begin position="316"/>
        <end position="589"/>
    </location>
</feature>
<feature type="region of interest" description="Disordered" evidence="1">
    <location>
        <begin position="241"/>
        <end position="277"/>
    </location>
</feature>
<dbReference type="RefSeq" id="XP_025348432.1">
    <property type="nucleotide sequence ID" value="XM_025489464.1"/>
</dbReference>
<feature type="compositionally biased region" description="Acidic residues" evidence="1">
    <location>
        <begin position="484"/>
        <end position="504"/>
    </location>
</feature>
<reference evidence="2 3" key="1">
    <citation type="journal article" date="2018" name="Mol. Biol. Evol.">
        <title>Broad Genomic Sampling Reveals a Smut Pathogenic Ancestry of the Fungal Clade Ustilaginomycotina.</title>
        <authorList>
            <person name="Kijpornyongpan T."/>
            <person name="Mondo S.J."/>
            <person name="Barry K."/>
            <person name="Sandor L."/>
            <person name="Lee J."/>
            <person name="Lipzen A."/>
            <person name="Pangilinan J."/>
            <person name="LaButti K."/>
            <person name="Hainaut M."/>
            <person name="Henrissat B."/>
            <person name="Grigoriev I.V."/>
            <person name="Spatafora J.W."/>
            <person name="Aime M.C."/>
        </authorList>
    </citation>
    <scope>NUCLEOTIDE SEQUENCE [LARGE SCALE GENOMIC DNA]</scope>
    <source>
        <strain evidence="2 3">MCA 4718</strain>
    </source>
</reference>
<dbReference type="Proteomes" id="UP000245942">
    <property type="component" value="Unassembled WGS sequence"/>
</dbReference>
<feature type="region of interest" description="Disordered" evidence="1">
    <location>
        <begin position="85"/>
        <end position="114"/>
    </location>
</feature>
<feature type="compositionally biased region" description="Basic and acidic residues" evidence="1">
    <location>
        <begin position="469"/>
        <end position="483"/>
    </location>
</feature>
<protein>
    <submittedName>
        <fullName evidence="2">Uncharacterized protein</fullName>
    </submittedName>
</protein>
<dbReference type="AlphaFoldDB" id="A0A316U7Y3"/>
<organism evidence="2 3">
    <name type="scientific">Pseudomicrostroma glucosiphilum</name>
    <dbReference type="NCBI Taxonomy" id="1684307"/>
    <lineage>
        <taxon>Eukaryota</taxon>
        <taxon>Fungi</taxon>
        <taxon>Dikarya</taxon>
        <taxon>Basidiomycota</taxon>
        <taxon>Ustilaginomycotina</taxon>
        <taxon>Exobasidiomycetes</taxon>
        <taxon>Microstromatales</taxon>
        <taxon>Microstromatales incertae sedis</taxon>
        <taxon>Pseudomicrostroma</taxon>
    </lineage>
</organism>
<feature type="compositionally biased region" description="Low complexity" evidence="1">
    <location>
        <begin position="241"/>
        <end position="262"/>
    </location>
</feature>
<evidence type="ECO:0000313" key="2">
    <source>
        <dbReference type="EMBL" id="PWN21272.1"/>
    </source>
</evidence>
<accession>A0A316U7Y3</accession>
<feature type="compositionally biased region" description="Basic and acidic residues" evidence="1">
    <location>
        <begin position="320"/>
        <end position="333"/>
    </location>
</feature>
<feature type="compositionally biased region" description="Basic and acidic residues" evidence="1">
    <location>
        <begin position="556"/>
        <end position="565"/>
    </location>
</feature>
<evidence type="ECO:0000256" key="1">
    <source>
        <dbReference type="SAM" id="MobiDB-lite"/>
    </source>
</evidence>
<dbReference type="GeneID" id="37011198"/>
<keyword evidence="3" id="KW-1185">Reference proteome</keyword>
<dbReference type="OrthoDB" id="10680599at2759"/>
<sequence>MPPAPTLSSALPSGGGFFLPSYESTSASAAASSSSSSTHLIPLPTEPQDALRLSPVQLTRLRSHLDLRILSIQRRWAKRFHHAQTSSTESVVAGTEAPTVSSSSDPLISGGPPLDSPGKYANAWMDEVLPLLVRVDPLGASQSTTVLAYAMRMTELLLGGVVGYEMLQERDRGEESSKGAQQGEMGGGGEEERRPSSTSGLTRILQALHLVDALWASLLAGRRLSLPHALARSSAALSIASSSNGNSESVSTTAPAPASSTPGATIRDSLPLSGSMGIKTLSGTDRVRLRNLLVDRRGEVRRWVAEVLGVVLAGPAPGEEVDRSLPGVERRGEYGGSIPPMQSRRKKRGRAALVEPQDATAEAAQRESSAGEVKEERSDVEDVNLLSAPASAPATKRRKQTRGDTQLATQIKEESDDDDEEEEEEDMEEVAVPISAASGGQPKLGQRFKEEDEAEEVDAAEPEPEPETEEHRHYQALFDRKIELDDDDDEAEEEEDDEDEDEDRDGGKRTGNPLDDDEDDDQPHLAVDQGRGEGSALFSPQNKDSVALQVNGNTNGHDHSHDHSHGHGYGPGDSNANANGDGDGDMDASRLGSFELDVLLARLFSRSLALLERLE</sequence>
<proteinExistence type="predicted"/>
<feature type="compositionally biased region" description="Acidic residues" evidence="1">
    <location>
        <begin position="451"/>
        <end position="468"/>
    </location>
</feature>
<feature type="compositionally biased region" description="Acidic residues" evidence="1">
    <location>
        <begin position="414"/>
        <end position="429"/>
    </location>
</feature>
<dbReference type="EMBL" id="KZ819325">
    <property type="protein sequence ID" value="PWN21272.1"/>
    <property type="molecule type" value="Genomic_DNA"/>
</dbReference>
<evidence type="ECO:0000313" key="3">
    <source>
        <dbReference type="Proteomes" id="UP000245942"/>
    </source>
</evidence>